<feature type="domain" description="Cyclic nucleotide-binding" evidence="4">
    <location>
        <begin position="19"/>
        <end position="139"/>
    </location>
</feature>
<evidence type="ECO:0000259" key="4">
    <source>
        <dbReference type="PROSITE" id="PS50042"/>
    </source>
</evidence>
<keyword evidence="2" id="KW-0238">DNA-binding</keyword>
<keyword evidence="7" id="KW-1185">Reference proteome</keyword>
<dbReference type="GO" id="GO:0005829">
    <property type="term" value="C:cytosol"/>
    <property type="evidence" value="ECO:0007669"/>
    <property type="project" value="TreeGrafter"/>
</dbReference>
<dbReference type="PROSITE" id="PS51063">
    <property type="entry name" value="HTH_CRP_2"/>
    <property type="match status" value="1"/>
</dbReference>
<keyword evidence="3" id="KW-0804">Transcription</keyword>
<reference evidence="6 7" key="1">
    <citation type="submission" date="2016-02" db="EMBL/GenBank/DDBJ databases">
        <title>Anaerosporomusa subterraneum gen. nov., sp. nov., a spore-forming obligate anaerobe isolated from saprolite.</title>
        <authorList>
            <person name="Choi J.K."/>
            <person name="Shah M."/>
            <person name="Yee N."/>
        </authorList>
    </citation>
    <scope>NUCLEOTIDE SEQUENCE [LARGE SCALE GENOMIC DNA]</scope>
    <source>
        <strain evidence="6 7">RU4</strain>
    </source>
</reference>
<dbReference type="InterPro" id="IPR036388">
    <property type="entry name" value="WH-like_DNA-bd_sf"/>
</dbReference>
<organism evidence="6 7">
    <name type="scientific">Anaerosporomusa subterranea</name>
    <dbReference type="NCBI Taxonomy" id="1794912"/>
    <lineage>
        <taxon>Bacteria</taxon>
        <taxon>Bacillati</taxon>
        <taxon>Bacillota</taxon>
        <taxon>Negativicutes</taxon>
        <taxon>Acetonemataceae</taxon>
        <taxon>Anaerosporomusa</taxon>
    </lineage>
</organism>
<dbReference type="SMART" id="SM00100">
    <property type="entry name" value="cNMP"/>
    <property type="match status" value="1"/>
</dbReference>
<dbReference type="PANTHER" id="PTHR24567:SF26">
    <property type="entry name" value="REGULATORY PROTEIN YEIL"/>
    <property type="match status" value="1"/>
</dbReference>
<dbReference type="PANTHER" id="PTHR24567">
    <property type="entry name" value="CRP FAMILY TRANSCRIPTIONAL REGULATORY PROTEIN"/>
    <property type="match status" value="1"/>
</dbReference>
<accession>A0A154BPB9</accession>
<evidence type="ECO:0000259" key="5">
    <source>
        <dbReference type="PROSITE" id="PS51063"/>
    </source>
</evidence>
<proteinExistence type="predicted"/>
<dbReference type="Pfam" id="PF13545">
    <property type="entry name" value="HTH_Crp_2"/>
    <property type="match status" value="1"/>
</dbReference>
<evidence type="ECO:0000313" key="7">
    <source>
        <dbReference type="Proteomes" id="UP000076268"/>
    </source>
</evidence>
<comment type="caution">
    <text evidence="6">The sequence shown here is derived from an EMBL/GenBank/DDBJ whole genome shotgun (WGS) entry which is preliminary data.</text>
</comment>
<dbReference type="PROSITE" id="PS50042">
    <property type="entry name" value="CNMP_BINDING_3"/>
    <property type="match status" value="1"/>
</dbReference>
<dbReference type="SUPFAM" id="SSF46785">
    <property type="entry name" value="Winged helix' DNA-binding domain"/>
    <property type="match status" value="1"/>
</dbReference>
<dbReference type="SMART" id="SM00419">
    <property type="entry name" value="HTH_CRP"/>
    <property type="match status" value="1"/>
</dbReference>
<name>A0A154BPB9_ANASB</name>
<gene>
    <name evidence="6" type="ORF">AXX12_11120</name>
</gene>
<dbReference type="GO" id="GO:0003700">
    <property type="term" value="F:DNA-binding transcription factor activity"/>
    <property type="evidence" value="ECO:0007669"/>
    <property type="project" value="TreeGrafter"/>
</dbReference>
<dbReference type="GO" id="GO:0003677">
    <property type="term" value="F:DNA binding"/>
    <property type="evidence" value="ECO:0007669"/>
    <property type="project" value="UniProtKB-KW"/>
</dbReference>
<sequence length="235" mass="26382">MCVHTDEKVPHICASLVPIFQNLELAELQQINALIIKREYPKGATLFNKGDKAESLCIVRLGRVKLYDLSADGRQQTIRILKPGDFFGEYALFNESFRLFYAEAMEDTGLCMLEKEKVRELFARNAKISYSVIQALVNRLADAEQNIGNLALRSVDQRLARLLYDLAVSNGEKQSKEIRITLGLSRSEVANLVGTSRETISRVLTVMQEDGLIVVDGHKGIIVKDIDRLLALTNE</sequence>
<dbReference type="Gene3D" id="1.10.10.10">
    <property type="entry name" value="Winged helix-like DNA-binding domain superfamily/Winged helix DNA-binding domain"/>
    <property type="match status" value="1"/>
</dbReference>
<evidence type="ECO:0008006" key="8">
    <source>
        <dbReference type="Google" id="ProtNLM"/>
    </source>
</evidence>
<evidence type="ECO:0000256" key="1">
    <source>
        <dbReference type="ARBA" id="ARBA00023015"/>
    </source>
</evidence>
<dbReference type="AlphaFoldDB" id="A0A154BPB9"/>
<dbReference type="STRING" id="1794912.AXX12_11120"/>
<dbReference type="CDD" id="cd00092">
    <property type="entry name" value="HTH_CRP"/>
    <property type="match status" value="1"/>
</dbReference>
<dbReference type="SUPFAM" id="SSF51206">
    <property type="entry name" value="cAMP-binding domain-like"/>
    <property type="match status" value="1"/>
</dbReference>
<dbReference type="Proteomes" id="UP000076268">
    <property type="component" value="Unassembled WGS sequence"/>
</dbReference>
<protein>
    <recommendedName>
        <fullName evidence="8">Crp/Fnr family transcriptional regulator</fullName>
    </recommendedName>
</protein>
<dbReference type="Gene3D" id="2.60.120.10">
    <property type="entry name" value="Jelly Rolls"/>
    <property type="match status" value="1"/>
</dbReference>
<evidence type="ECO:0000256" key="3">
    <source>
        <dbReference type="ARBA" id="ARBA00023163"/>
    </source>
</evidence>
<dbReference type="EMBL" id="LSGP01000020">
    <property type="protein sequence ID" value="KYZ75751.1"/>
    <property type="molecule type" value="Genomic_DNA"/>
</dbReference>
<dbReference type="InterPro" id="IPR018490">
    <property type="entry name" value="cNMP-bd_dom_sf"/>
</dbReference>
<evidence type="ECO:0000256" key="2">
    <source>
        <dbReference type="ARBA" id="ARBA00023125"/>
    </source>
</evidence>
<dbReference type="CDD" id="cd00038">
    <property type="entry name" value="CAP_ED"/>
    <property type="match status" value="1"/>
</dbReference>
<feature type="domain" description="HTH crp-type" evidence="5">
    <location>
        <begin position="153"/>
        <end position="227"/>
    </location>
</feature>
<dbReference type="OrthoDB" id="3176638at2"/>
<dbReference type="InterPro" id="IPR014710">
    <property type="entry name" value="RmlC-like_jellyroll"/>
</dbReference>
<dbReference type="InterPro" id="IPR050397">
    <property type="entry name" value="Env_Response_Regulators"/>
</dbReference>
<keyword evidence="1" id="KW-0805">Transcription regulation</keyword>
<dbReference type="InterPro" id="IPR036390">
    <property type="entry name" value="WH_DNA-bd_sf"/>
</dbReference>
<dbReference type="RefSeq" id="WP_066243478.1">
    <property type="nucleotide sequence ID" value="NZ_LSGP01000020.1"/>
</dbReference>
<dbReference type="PRINTS" id="PR00034">
    <property type="entry name" value="HTHCRP"/>
</dbReference>
<dbReference type="Pfam" id="PF00027">
    <property type="entry name" value="cNMP_binding"/>
    <property type="match status" value="1"/>
</dbReference>
<dbReference type="InterPro" id="IPR012318">
    <property type="entry name" value="HTH_CRP"/>
</dbReference>
<dbReference type="InterPro" id="IPR000595">
    <property type="entry name" value="cNMP-bd_dom"/>
</dbReference>
<evidence type="ECO:0000313" key="6">
    <source>
        <dbReference type="EMBL" id="KYZ75751.1"/>
    </source>
</evidence>